<name>A0A8H2VVZ5_9HELO</name>
<dbReference type="Proteomes" id="UP000624404">
    <property type="component" value="Unassembled WGS sequence"/>
</dbReference>
<keyword evidence="2" id="KW-1185">Reference proteome</keyword>
<sequence>MLGPASGLAALRGQGNYNVENTYEYALARHRQLYNAKVEAYSLLAFREADGVLAELNTWPSARVLTYGALAPTNSTAKHVVLYLRSTIPHHCDVFRRLKARIA</sequence>
<dbReference type="AlphaFoldDB" id="A0A8H2VVZ5"/>
<dbReference type="OrthoDB" id="10593704at2759"/>
<dbReference type="EMBL" id="CAJHIA010000016">
    <property type="protein sequence ID" value="CAD6445612.1"/>
    <property type="molecule type" value="Genomic_DNA"/>
</dbReference>
<reference evidence="1" key="1">
    <citation type="submission" date="2020-10" db="EMBL/GenBank/DDBJ databases">
        <authorList>
            <person name="Kusch S."/>
        </authorList>
    </citation>
    <scope>NUCLEOTIDE SEQUENCE</scope>
    <source>
        <strain evidence="1">SwB9</strain>
    </source>
</reference>
<comment type="caution">
    <text evidence="1">The sequence shown here is derived from an EMBL/GenBank/DDBJ whole genome shotgun (WGS) entry which is preliminary data.</text>
</comment>
<evidence type="ECO:0000313" key="1">
    <source>
        <dbReference type="EMBL" id="CAD6445612.1"/>
    </source>
</evidence>
<accession>A0A8H2VVZ5</accession>
<proteinExistence type="predicted"/>
<evidence type="ECO:0000313" key="2">
    <source>
        <dbReference type="Proteomes" id="UP000624404"/>
    </source>
</evidence>
<organism evidence="1 2">
    <name type="scientific">Sclerotinia trifoliorum</name>
    <dbReference type="NCBI Taxonomy" id="28548"/>
    <lineage>
        <taxon>Eukaryota</taxon>
        <taxon>Fungi</taxon>
        <taxon>Dikarya</taxon>
        <taxon>Ascomycota</taxon>
        <taxon>Pezizomycotina</taxon>
        <taxon>Leotiomycetes</taxon>
        <taxon>Helotiales</taxon>
        <taxon>Sclerotiniaceae</taxon>
        <taxon>Sclerotinia</taxon>
    </lineage>
</organism>
<protein>
    <submittedName>
        <fullName evidence="1">234e78e9-1e84-4b4e-8885-aec9293017fb-CDS</fullName>
    </submittedName>
</protein>
<gene>
    <name evidence="1" type="ORF">SCLTRI_LOCUS5400</name>
</gene>